<evidence type="ECO:0000256" key="2">
    <source>
        <dbReference type="ARBA" id="ARBA00022741"/>
    </source>
</evidence>
<dbReference type="AlphaFoldDB" id="A0A818LY98"/>
<dbReference type="Gene3D" id="3.40.630.30">
    <property type="match status" value="1"/>
</dbReference>
<dbReference type="Proteomes" id="UP000663844">
    <property type="component" value="Unassembled WGS sequence"/>
</dbReference>
<dbReference type="PANTHER" id="PTHR47978">
    <property type="match status" value="1"/>
</dbReference>
<evidence type="ECO:0000313" key="5">
    <source>
        <dbReference type="EMBL" id="CAF3830808.1"/>
    </source>
</evidence>
<dbReference type="GO" id="GO:0016747">
    <property type="term" value="F:acyltransferase activity, transferring groups other than amino-acyl groups"/>
    <property type="evidence" value="ECO:0007669"/>
    <property type="project" value="InterPro"/>
</dbReference>
<dbReference type="SMART" id="SM00175">
    <property type="entry name" value="RAB"/>
    <property type="match status" value="1"/>
</dbReference>
<dbReference type="InterPro" id="IPR005225">
    <property type="entry name" value="Small_GTP-bd"/>
</dbReference>
<dbReference type="GO" id="GO:0005525">
    <property type="term" value="F:GTP binding"/>
    <property type="evidence" value="ECO:0007669"/>
    <property type="project" value="InterPro"/>
</dbReference>
<dbReference type="PRINTS" id="PR00449">
    <property type="entry name" value="RASTRNSFRMNG"/>
</dbReference>
<dbReference type="Gene3D" id="3.40.50.300">
    <property type="entry name" value="P-loop containing nucleotide triphosphate hydrolases"/>
    <property type="match status" value="1"/>
</dbReference>
<protein>
    <recommendedName>
        <fullName evidence="3">N-acetyltransferase domain-containing protein</fullName>
    </recommendedName>
</protein>
<keyword evidence="2" id="KW-0547">Nucleotide-binding</keyword>
<comment type="similarity">
    <text evidence="1">Belongs to the small GTPase superfamily. Rab family.</text>
</comment>
<dbReference type="SMART" id="SM00173">
    <property type="entry name" value="RAS"/>
    <property type="match status" value="1"/>
</dbReference>
<name>A0A818LY98_9BILA</name>
<dbReference type="SUPFAM" id="SSF55729">
    <property type="entry name" value="Acyl-CoA N-acyltransferases (Nat)"/>
    <property type="match status" value="1"/>
</dbReference>
<dbReference type="SUPFAM" id="SSF52540">
    <property type="entry name" value="P-loop containing nucleoside triphosphate hydrolases"/>
    <property type="match status" value="1"/>
</dbReference>
<evidence type="ECO:0000256" key="1">
    <source>
        <dbReference type="ARBA" id="ARBA00006270"/>
    </source>
</evidence>
<dbReference type="GO" id="GO:0003924">
    <property type="term" value="F:GTPase activity"/>
    <property type="evidence" value="ECO:0007669"/>
    <property type="project" value="InterPro"/>
</dbReference>
<dbReference type="EMBL" id="CAJOAZ010000206">
    <property type="protein sequence ID" value="CAF3576385.1"/>
    <property type="molecule type" value="Genomic_DNA"/>
</dbReference>
<gene>
    <name evidence="5" type="ORF">OKA104_LOCUS20279</name>
    <name evidence="4" type="ORF">OXD698_LOCUS5177</name>
</gene>
<dbReference type="EMBL" id="CAJOAY010001344">
    <property type="protein sequence ID" value="CAF3830808.1"/>
    <property type="molecule type" value="Genomic_DNA"/>
</dbReference>
<dbReference type="InterPro" id="IPR000182">
    <property type="entry name" value="GNAT_dom"/>
</dbReference>
<evidence type="ECO:0000259" key="3">
    <source>
        <dbReference type="Pfam" id="PF13302"/>
    </source>
</evidence>
<dbReference type="SMART" id="SM00174">
    <property type="entry name" value="RHO"/>
    <property type="match status" value="1"/>
</dbReference>
<dbReference type="Pfam" id="PF00071">
    <property type="entry name" value="Ras"/>
    <property type="match status" value="1"/>
</dbReference>
<dbReference type="SMART" id="SM00177">
    <property type="entry name" value="ARF"/>
    <property type="match status" value="1"/>
</dbReference>
<dbReference type="PROSITE" id="PS51421">
    <property type="entry name" value="RAS"/>
    <property type="match status" value="1"/>
</dbReference>
<dbReference type="InterPro" id="IPR001806">
    <property type="entry name" value="Small_GTPase"/>
</dbReference>
<dbReference type="CDD" id="cd00154">
    <property type="entry name" value="Rab"/>
    <property type="match status" value="1"/>
</dbReference>
<sequence>MTSIRYEINDEFYLNDILNKEDIPSLIKYLNNPKLIGNTLTIPHPFTVSDGETLLESMKLISPKLKRLFTLRLCLTDELVGICSLSRSSNEDHIAELSCWLGEPFWHRGLMPQVIRKVIEVVSNEWDNLIRIEAHVFPWNKPSMRMLEKINFLLEATLRKHNFKNGQYNDGLLGGNDNSGFVIDYNVTSSLCSIRKISEQQPLNNSANPIRQYAMMSDNNENIFDIKYKVLLLGDTLVGKTSLQRYIAGKDFRPNIGSTIGVDFVNKIIPVEKAKVNLQIWDTAGQKNFRSLGRSYYAATKAFVLVYDVTNEETFFLIEEFSRLIDQAGLDMERRYLVANKIDLIENRKIDEEQGRRFALRNSMTYFETSCKTGENVHDLFEQIASDLVRQFNPKILESHRPMKDNFAFNYHTSAISNYETRTTTTNNNNNQPIKQSRKPAKMYFSPSTYEAIENHKKFSFRRFIVCCNPRKTTATMD</sequence>
<reference evidence="4" key="1">
    <citation type="submission" date="2021-02" db="EMBL/GenBank/DDBJ databases">
        <authorList>
            <person name="Nowell W R."/>
        </authorList>
    </citation>
    <scope>NUCLEOTIDE SEQUENCE</scope>
</reference>
<dbReference type="FunFam" id="3.40.50.300:FF:001329">
    <property type="entry name" value="Small GTP-binding protein, putative"/>
    <property type="match status" value="1"/>
</dbReference>
<organism evidence="4 6">
    <name type="scientific">Adineta steineri</name>
    <dbReference type="NCBI Taxonomy" id="433720"/>
    <lineage>
        <taxon>Eukaryota</taxon>
        <taxon>Metazoa</taxon>
        <taxon>Spiralia</taxon>
        <taxon>Gnathifera</taxon>
        <taxon>Rotifera</taxon>
        <taxon>Eurotatoria</taxon>
        <taxon>Bdelloidea</taxon>
        <taxon>Adinetida</taxon>
        <taxon>Adinetidae</taxon>
        <taxon>Adineta</taxon>
    </lineage>
</organism>
<accession>A0A818LY98</accession>
<comment type="caution">
    <text evidence="4">The sequence shown here is derived from an EMBL/GenBank/DDBJ whole genome shotgun (WGS) entry which is preliminary data.</text>
</comment>
<dbReference type="InterPro" id="IPR016181">
    <property type="entry name" value="Acyl_CoA_acyltransferase"/>
</dbReference>
<dbReference type="Proteomes" id="UP000663881">
    <property type="component" value="Unassembled WGS sequence"/>
</dbReference>
<evidence type="ECO:0000313" key="6">
    <source>
        <dbReference type="Proteomes" id="UP000663844"/>
    </source>
</evidence>
<dbReference type="NCBIfam" id="TIGR00231">
    <property type="entry name" value="small_GTP"/>
    <property type="match status" value="1"/>
</dbReference>
<evidence type="ECO:0000313" key="4">
    <source>
        <dbReference type="EMBL" id="CAF3576385.1"/>
    </source>
</evidence>
<dbReference type="InterPro" id="IPR027417">
    <property type="entry name" value="P-loop_NTPase"/>
</dbReference>
<proteinExistence type="inferred from homology"/>
<dbReference type="SMART" id="SM00176">
    <property type="entry name" value="RAN"/>
    <property type="match status" value="1"/>
</dbReference>
<dbReference type="Pfam" id="PF13302">
    <property type="entry name" value="Acetyltransf_3"/>
    <property type="match status" value="1"/>
</dbReference>
<dbReference type="PROSITE" id="PS51419">
    <property type="entry name" value="RAB"/>
    <property type="match status" value="1"/>
</dbReference>
<feature type="domain" description="N-acetyltransferase" evidence="3">
    <location>
        <begin position="19"/>
        <end position="152"/>
    </location>
</feature>